<gene>
    <name evidence="2" type="ORF">IV203_035635</name>
</gene>
<evidence type="ECO:0000313" key="2">
    <source>
        <dbReference type="EMBL" id="KAG7360536.1"/>
    </source>
</evidence>
<dbReference type="AlphaFoldDB" id="A0A9K3PV63"/>
<reference evidence="2" key="1">
    <citation type="journal article" date="2021" name="Sci. Rep.">
        <title>Diploid genomic architecture of Nitzschia inconspicua, an elite biomass production diatom.</title>
        <authorList>
            <person name="Oliver A."/>
            <person name="Podell S."/>
            <person name="Pinowska A."/>
            <person name="Traller J.C."/>
            <person name="Smith S.R."/>
            <person name="McClure R."/>
            <person name="Beliaev A."/>
            <person name="Bohutskyi P."/>
            <person name="Hill E.A."/>
            <person name="Rabines A."/>
            <person name="Zheng H."/>
            <person name="Allen L.Z."/>
            <person name="Kuo A."/>
            <person name="Grigoriev I.V."/>
            <person name="Allen A.E."/>
            <person name="Hazlebeck D."/>
            <person name="Allen E.E."/>
        </authorList>
    </citation>
    <scope>NUCLEOTIDE SEQUENCE</scope>
    <source>
        <strain evidence="2">Hildebrandi</strain>
    </source>
</reference>
<accession>A0A9K3PV63</accession>
<dbReference type="Proteomes" id="UP000693970">
    <property type="component" value="Unassembled WGS sequence"/>
</dbReference>
<feature type="region of interest" description="Disordered" evidence="1">
    <location>
        <begin position="405"/>
        <end position="465"/>
    </location>
</feature>
<evidence type="ECO:0000313" key="3">
    <source>
        <dbReference type="Proteomes" id="UP000693970"/>
    </source>
</evidence>
<feature type="compositionally biased region" description="Basic and acidic residues" evidence="1">
    <location>
        <begin position="64"/>
        <end position="79"/>
    </location>
</feature>
<feature type="compositionally biased region" description="Basic residues" evidence="1">
    <location>
        <begin position="159"/>
        <end position="171"/>
    </location>
</feature>
<organism evidence="2 3">
    <name type="scientific">Nitzschia inconspicua</name>
    <dbReference type="NCBI Taxonomy" id="303405"/>
    <lineage>
        <taxon>Eukaryota</taxon>
        <taxon>Sar</taxon>
        <taxon>Stramenopiles</taxon>
        <taxon>Ochrophyta</taxon>
        <taxon>Bacillariophyta</taxon>
        <taxon>Bacillariophyceae</taxon>
        <taxon>Bacillariophycidae</taxon>
        <taxon>Bacillariales</taxon>
        <taxon>Bacillariaceae</taxon>
        <taxon>Nitzschia</taxon>
    </lineage>
</organism>
<proteinExistence type="predicted"/>
<feature type="region of interest" description="Disordered" evidence="1">
    <location>
        <begin position="1"/>
        <end position="31"/>
    </location>
</feature>
<feature type="region of interest" description="Disordered" evidence="1">
    <location>
        <begin position="368"/>
        <end position="390"/>
    </location>
</feature>
<evidence type="ECO:0000256" key="1">
    <source>
        <dbReference type="SAM" id="MobiDB-lite"/>
    </source>
</evidence>
<protein>
    <submittedName>
        <fullName evidence="2">Uncharacterized protein</fullName>
    </submittedName>
</protein>
<feature type="compositionally biased region" description="Basic residues" evidence="1">
    <location>
        <begin position="128"/>
        <end position="138"/>
    </location>
</feature>
<feature type="compositionally biased region" description="Low complexity" evidence="1">
    <location>
        <begin position="92"/>
        <end position="109"/>
    </location>
</feature>
<feature type="region of interest" description="Disordered" evidence="1">
    <location>
        <begin position="55"/>
        <end position="172"/>
    </location>
</feature>
<dbReference type="OrthoDB" id="48585at2759"/>
<sequence length="496" mass="55787">MSSELQASSVPIGVNNKVRIPSHQPADSRTDHLASSYHHQNMNVVEQQHSVDRENNVHNQNDGHQAELHHHSEPHHHDPSAQPFPSDFLEPLSHSQQQQQPLQHAPQQRQFHEVQHLQPYSHHEHQHAGHHTTQQHHQHTSEIPVPSDMGEEEGIRGHASNHSRLSKKPRRRYDNDFKSEVLQHLKIPGVKLPTVAKKFKIPENTLREWTKVSAVRAIEVARATNSGQLKANMYDPMHRLASSLKIFFEDNERRPQHLRQPVTTKIIVAKGLEAKQKLLELDRVQPMLDPKERRALEHFTGSDSWAKKFAKRHQLKLTGSRIKELSEEEIRGYHSSLIQMAARIKQAGPRFEEAANLIRQAGEKLQRARAATVSSDPSSSTRRQLSANTIQRIAVTGTVSTHSINHAARAPHQPTSVTNEPADGGDNCAPAAPGPAVTFPTTDHDHPPHQSYPQNAAQTHAQSHQHIPVWQLATNASHNPVRNNAMVPTPNPVLHA</sequence>
<name>A0A9K3PV63_9STRA</name>
<dbReference type="EMBL" id="JAGRRH010000013">
    <property type="protein sequence ID" value="KAG7360536.1"/>
    <property type="molecule type" value="Genomic_DNA"/>
</dbReference>
<feature type="compositionally biased region" description="Polar residues" evidence="1">
    <location>
        <begin position="372"/>
        <end position="390"/>
    </location>
</feature>
<reference evidence="2" key="2">
    <citation type="submission" date="2021-04" db="EMBL/GenBank/DDBJ databases">
        <authorList>
            <person name="Podell S."/>
        </authorList>
    </citation>
    <scope>NUCLEOTIDE SEQUENCE</scope>
    <source>
        <strain evidence="2">Hildebrandi</strain>
    </source>
</reference>
<keyword evidence="3" id="KW-1185">Reference proteome</keyword>
<comment type="caution">
    <text evidence="2">The sequence shown here is derived from an EMBL/GenBank/DDBJ whole genome shotgun (WGS) entry which is preliminary data.</text>
</comment>
<feature type="compositionally biased region" description="Polar residues" evidence="1">
    <location>
        <begin position="451"/>
        <end position="465"/>
    </location>
</feature>
<feature type="compositionally biased region" description="Basic and acidic residues" evidence="1">
    <location>
        <begin position="110"/>
        <end position="127"/>
    </location>
</feature>